<dbReference type="RefSeq" id="XP_052943777.1">
    <property type="nucleotide sequence ID" value="XM_053090214.1"/>
</dbReference>
<proteinExistence type="inferred from homology"/>
<dbReference type="AlphaFoldDB" id="A0AA38H4W9"/>
<name>A0AA38H4W9_9TREE</name>
<evidence type="ECO:0000256" key="3">
    <source>
        <dbReference type="SAM" id="MobiDB-lite"/>
    </source>
</evidence>
<dbReference type="GO" id="GO:0005634">
    <property type="term" value="C:nucleus"/>
    <property type="evidence" value="ECO:0007669"/>
    <property type="project" value="TreeGrafter"/>
</dbReference>
<dbReference type="Proteomes" id="UP001164286">
    <property type="component" value="Unassembled WGS sequence"/>
</dbReference>
<feature type="compositionally biased region" description="Low complexity" evidence="3">
    <location>
        <begin position="221"/>
        <end position="238"/>
    </location>
</feature>
<feature type="compositionally biased region" description="Low complexity" evidence="3">
    <location>
        <begin position="181"/>
        <end position="204"/>
    </location>
</feature>
<dbReference type="GeneID" id="77729419"/>
<dbReference type="InterPro" id="IPR036361">
    <property type="entry name" value="SAP_dom_sf"/>
</dbReference>
<reference evidence="5" key="1">
    <citation type="journal article" date="2022" name="G3 (Bethesda)">
        <title>High quality genome of the basidiomycete yeast Dioszegia hungarica PDD-24b-2 isolated from cloud water.</title>
        <authorList>
            <person name="Jarrige D."/>
            <person name="Haridas S."/>
            <person name="Bleykasten-Grosshans C."/>
            <person name="Joly M."/>
            <person name="Nadalig T."/>
            <person name="Sancelme M."/>
            <person name="Vuilleumier S."/>
            <person name="Grigoriev I.V."/>
            <person name="Amato P."/>
            <person name="Bringel F."/>
        </authorList>
    </citation>
    <scope>NUCLEOTIDE SEQUENCE</scope>
    <source>
        <strain evidence="5">PDD-24b-2</strain>
    </source>
</reference>
<feature type="region of interest" description="Disordered" evidence="3">
    <location>
        <begin position="41"/>
        <end position="238"/>
    </location>
</feature>
<gene>
    <name evidence="5" type="ORF">MKK02DRAFT_38672</name>
</gene>
<organism evidence="5 6">
    <name type="scientific">Dioszegia hungarica</name>
    <dbReference type="NCBI Taxonomy" id="4972"/>
    <lineage>
        <taxon>Eukaryota</taxon>
        <taxon>Fungi</taxon>
        <taxon>Dikarya</taxon>
        <taxon>Basidiomycota</taxon>
        <taxon>Agaricomycotina</taxon>
        <taxon>Tremellomycetes</taxon>
        <taxon>Tremellales</taxon>
        <taxon>Bulleribasidiaceae</taxon>
        <taxon>Dioszegia</taxon>
    </lineage>
</organism>
<feature type="compositionally biased region" description="Basic and acidic residues" evidence="3">
    <location>
        <begin position="170"/>
        <end position="180"/>
    </location>
</feature>
<evidence type="ECO:0000256" key="1">
    <source>
        <dbReference type="ARBA" id="ARBA00022553"/>
    </source>
</evidence>
<comment type="caution">
    <text evidence="5">The sequence shown here is derived from an EMBL/GenBank/DDBJ whole genome shotgun (WGS) entry which is preliminary data.</text>
</comment>
<dbReference type="EMBL" id="JAKWFO010000008">
    <property type="protein sequence ID" value="KAI9634000.1"/>
    <property type="molecule type" value="Genomic_DNA"/>
</dbReference>
<keyword evidence="6" id="KW-1185">Reference proteome</keyword>
<feature type="compositionally biased region" description="Low complexity" evidence="3">
    <location>
        <begin position="89"/>
        <end position="98"/>
    </location>
</feature>
<dbReference type="InterPro" id="IPR003034">
    <property type="entry name" value="SAP_dom"/>
</dbReference>
<evidence type="ECO:0000259" key="4">
    <source>
        <dbReference type="PROSITE" id="PS50800"/>
    </source>
</evidence>
<dbReference type="InterPro" id="IPR052240">
    <property type="entry name" value="SAP_domain_ribonucleoprotein"/>
</dbReference>
<dbReference type="Pfam" id="PF02037">
    <property type="entry name" value="SAP"/>
    <property type="match status" value="1"/>
</dbReference>
<dbReference type="PANTHER" id="PTHR46551:SF1">
    <property type="entry name" value="SAP DOMAIN-CONTAINING RIBONUCLEOPROTEIN"/>
    <property type="match status" value="1"/>
</dbReference>
<sequence>MSATEEQLQKLKVTELKELLAKHGLAQTGKKDDLVKRLVENNISPDAEEELEDLAEPPADATGESYSAAPAAPAAPSGGESLLTSAEDAPVPVAPAAPELTPEQQAMKARAERFGVPFNPNPTPSAKSTPAVKPAAAPTTDAKPKAGAIDKASVGISDETLAKRAARFGLPEKKAEEPKKAAAPVSAAKPKSAAAELTPEQAAKQAEDEEKKRKRAEKFGAASEKPASSEAEPVSLLR</sequence>
<keyword evidence="1" id="KW-0597">Phosphoprotein</keyword>
<feature type="compositionally biased region" description="Low complexity" evidence="3">
    <location>
        <begin position="126"/>
        <end position="147"/>
    </location>
</feature>
<feature type="domain" description="SAP" evidence="4">
    <location>
        <begin position="8"/>
        <end position="42"/>
    </location>
</feature>
<dbReference type="PANTHER" id="PTHR46551">
    <property type="entry name" value="SAP DOMAIN-CONTAINING RIBONUCLEOPROTEIN"/>
    <property type="match status" value="1"/>
</dbReference>
<evidence type="ECO:0000313" key="6">
    <source>
        <dbReference type="Proteomes" id="UP001164286"/>
    </source>
</evidence>
<evidence type="ECO:0000256" key="2">
    <source>
        <dbReference type="ARBA" id="ARBA00046328"/>
    </source>
</evidence>
<protein>
    <recommendedName>
        <fullName evidence="4">SAP domain-containing protein</fullName>
    </recommendedName>
</protein>
<dbReference type="PROSITE" id="PS50800">
    <property type="entry name" value="SAP"/>
    <property type="match status" value="1"/>
</dbReference>
<feature type="compositionally biased region" description="Acidic residues" evidence="3">
    <location>
        <begin position="46"/>
        <end position="55"/>
    </location>
</feature>
<dbReference type="GO" id="GO:0016973">
    <property type="term" value="P:poly(A)+ mRNA export from nucleus"/>
    <property type="evidence" value="ECO:0007669"/>
    <property type="project" value="TreeGrafter"/>
</dbReference>
<dbReference type="Gene3D" id="1.10.720.30">
    <property type="entry name" value="SAP domain"/>
    <property type="match status" value="1"/>
</dbReference>
<dbReference type="SUPFAM" id="SSF68906">
    <property type="entry name" value="SAP domain"/>
    <property type="match status" value="1"/>
</dbReference>
<dbReference type="SMART" id="SM00513">
    <property type="entry name" value="SAP"/>
    <property type="match status" value="1"/>
</dbReference>
<evidence type="ECO:0000313" key="5">
    <source>
        <dbReference type="EMBL" id="KAI9634000.1"/>
    </source>
</evidence>
<accession>A0AA38H4W9</accession>
<comment type="similarity">
    <text evidence="2">Belongs to the SAP domain-containing ribonucleoprotein family.</text>
</comment>